<dbReference type="InterPro" id="IPR027534">
    <property type="entry name" value="Ribosomal_P1/P2"/>
</dbReference>
<reference evidence="8" key="2">
    <citation type="submission" date="2009-03" db="EMBL/GenBank/DDBJ databases">
        <authorList>
            <person name="Gang L."/>
        </authorList>
    </citation>
    <scope>NUCLEOTIDE SEQUENCE</scope>
    <source>
        <strain evidence="8">Anhui</strain>
    </source>
</reference>
<dbReference type="PANTHER" id="PTHR21141:SF5">
    <property type="entry name" value="LARGE RIBOSOMAL SUBUNIT PROTEIN P2"/>
    <property type="match status" value="1"/>
</dbReference>
<organism evidence="8">
    <name type="scientific">Schistosoma japonicum</name>
    <name type="common">Blood fluke</name>
    <dbReference type="NCBI Taxonomy" id="6182"/>
    <lineage>
        <taxon>Eukaryota</taxon>
        <taxon>Metazoa</taxon>
        <taxon>Spiralia</taxon>
        <taxon>Lophotrochozoa</taxon>
        <taxon>Platyhelminthes</taxon>
        <taxon>Trematoda</taxon>
        <taxon>Digenea</taxon>
        <taxon>Strigeidida</taxon>
        <taxon>Schistosomatoidea</taxon>
        <taxon>Schistosomatidae</taxon>
        <taxon>Schistosoma</taxon>
    </lineage>
</organism>
<feature type="region of interest" description="Disordered" evidence="7">
    <location>
        <begin position="67"/>
        <end position="98"/>
    </location>
</feature>
<dbReference type="InterPro" id="IPR044076">
    <property type="entry name" value="Ribosomal_P2"/>
</dbReference>
<dbReference type="GO" id="GO:0003735">
    <property type="term" value="F:structural constituent of ribosome"/>
    <property type="evidence" value="ECO:0007669"/>
    <property type="project" value="InterPro"/>
</dbReference>
<feature type="non-terminal residue" evidence="8">
    <location>
        <position position="134"/>
    </location>
</feature>
<proteinExistence type="evidence at transcript level"/>
<evidence type="ECO:0000256" key="7">
    <source>
        <dbReference type="SAM" id="MobiDB-lite"/>
    </source>
</evidence>
<evidence type="ECO:0000256" key="3">
    <source>
        <dbReference type="ARBA" id="ARBA00022980"/>
    </source>
</evidence>
<keyword evidence="3 8" id="KW-0689">Ribosomal protein</keyword>
<protein>
    <recommendedName>
        <fullName evidence="5">Large ribosomal subunit protein P2</fullName>
    </recommendedName>
    <alternativeName>
        <fullName evidence="6">60S acidic ribosomal protein P2</fullName>
    </alternativeName>
</protein>
<accession>C7TZL3</accession>
<comment type="function">
    <text evidence="1">Plays an important role in the elongation step of protein synthesis.</text>
</comment>
<dbReference type="HAMAP" id="MF_01478">
    <property type="entry name" value="Ribosomal_L12_arch"/>
    <property type="match status" value="1"/>
</dbReference>
<evidence type="ECO:0000256" key="1">
    <source>
        <dbReference type="ARBA" id="ARBA00003362"/>
    </source>
</evidence>
<evidence type="ECO:0000256" key="5">
    <source>
        <dbReference type="ARBA" id="ARBA00035301"/>
    </source>
</evidence>
<feature type="compositionally biased region" description="Basic and acidic residues" evidence="7">
    <location>
        <begin position="86"/>
        <end position="98"/>
    </location>
</feature>
<reference evidence="8" key="1">
    <citation type="journal article" date="2009" name="Nature">
        <title>The Schistosoma japonicum genome reveals features of host-parasite interplay.</title>
        <authorList>
            <person name="Liu F."/>
            <person name="Zhou Y."/>
            <person name="Wang Z.Q."/>
            <person name="Lu G."/>
            <person name="Zheng H."/>
            <person name="Brindley P.J."/>
            <person name="McManus D.P."/>
            <person name="Blair D."/>
            <person name="Zhang Q.H."/>
            <person name="Zhong Y."/>
            <person name="Wang S."/>
            <person name="Han Z.G."/>
            <person name="Chen Z."/>
        </authorList>
    </citation>
    <scope>NUCLEOTIDE SEQUENCE</scope>
    <source>
        <strain evidence="8">Anhui</strain>
    </source>
</reference>
<name>C7TZL3_SCHJA</name>
<evidence type="ECO:0000256" key="4">
    <source>
        <dbReference type="ARBA" id="ARBA00023274"/>
    </source>
</evidence>
<dbReference type="FunFam" id="1.10.10.1410:FF:000002">
    <property type="entry name" value="60S acidic ribosomal protein P2"/>
    <property type="match status" value="1"/>
</dbReference>
<dbReference type="Gene3D" id="1.10.10.1410">
    <property type="match status" value="1"/>
</dbReference>
<dbReference type="EMBL" id="FN330830">
    <property type="protein sequence ID" value="CAX83047.1"/>
    <property type="molecule type" value="mRNA"/>
</dbReference>
<dbReference type="GO" id="GO:0022625">
    <property type="term" value="C:cytosolic large ribosomal subunit"/>
    <property type="evidence" value="ECO:0007669"/>
    <property type="project" value="InterPro"/>
</dbReference>
<dbReference type="InterPro" id="IPR038716">
    <property type="entry name" value="P1/P2_N_sf"/>
</dbReference>
<evidence type="ECO:0000256" key="2">
    <source>
        <dbReference type="ARBA" id="ARBA00005436"/>
    </source>
</evidence>
<comment type="similarity">
    <text evidence="2">Belongs to the eukaryotic ribosomal protein P1/P2 family.</text>
</comment>
<evidence type="ECO:0000256" key="6">
    <source>
        <dbReference type="ARBA" id="ARBA00035443"/>
    </source>
</evidence>
<keyword evidence="4" id="KW-0687">Ribonucleoprotein</keyword>
<gene>
    <name evidence="8" type="primary">Rplp2</name>
</gene>
<feature type="compositionally biased region" description="Low complexity" evidence="7">
    <location>
        <begin position="67"/>
        <end position="83"/>
    </location>
</feature>
<sequence length="134" mass="14334">MRYLAAFLLCQLGGKEKPTENDIKTVLNSVGIEHDSERLTKLLASLSGKDIPQLIAEGSQKLSSVPTAGAAVSAPSSAPTAPAKAEVPKAESKPAKTEVKKNRSLKKIWALDCLINIQILHVVKVNHALNIVFL</sequence>
<dbReference type="PANTHER" id="PTHR21141">
    <property type="entry name" value="60S ACIDIC RIBOSOMAL PROTEIN FAMILY MEMBER"/>
    <property type="match status" value="1"/>
</dbReference>
<dbReference type="AlphaFoldDB" id="C7TZL3"/>
<dbReference type="Pfam" id="PF00428">
    <property type="entry name" value="Ribosomal_60s"/>
    <property type="match status" value="1"/>
</dbReference>
<dbReference type="CDD" id="cd05833">
    <property type="entry name" value="Ribosomal_P2"/>
    <property type="match status" value="1"/>
</dbReference>
<dbReference type="GO" id="GO:0002182">
    <property type="term" value="P:cytoplasmic translational elongation"/>
    <property type="evidence" value="ECO:0007669"/>
    <property type="project" value="InterPro"/>
</dbReference>
<evidence type="ECO:0000313" key="8">
    <source>
        <dbReference type="EMBL" id="CAX83047.1"/>
    </source>
</evidence>